<dbReference type="OrthoDB" id="5985335at2759"/>
<dbReference type="Pfam" id="PF17919">
    <property type="entry name" value="RT_RNaseH_2"/>
    <property type="match status" value="1"/>
</dbReference>
<sequence length="135" mass="15739">MGWTAECHEAFEASKKMLIENSVLVHYDVSKPFGVSVRCVSVRNRRRYLTFFSDGQEHPIAFASRTLSKSEKNYAQIEREALSLIFEVKKFHKYLHGRKFELVTDHQLLTGYSEPPNLPSPHWQRRACSVEQSYC</sequence>
<gene>
    <name evidence="2" type="ORF">HOLleu_03061</name>
</gene>
<dbReference type="EMBL" id="JAIZAY010000001">
    <property type="protein sequence ID" value="KAJ8050033.1"/>
    <property type="molecule type" value="Genomic_DNA"/>
</dbReference>
<evidence type="ECO:0000259" key="1">
    <source>
        <dbReference type="Pfam" id="PF17919"/>
    </source>
</evidence>
<dbReference type="InterPro" id="IPR050951">
    <property type="entry name" value="Retrovirus_Pol_polyprotein"/>
</dbReference>
<feature type="domain" description="Reverse transcriptase/retrotransposon-derived protein RNase H-like" evidence="1">
    <location>
        <begin position="3"/>
        <end position="101"/>
    </location>
</feature>
<evidence type="ECO:0000313" key="3">
    <source>
        <dbReference type="Proteomes" id="UP001152320"/>
    </source>
</evidence>
<dbReference type="PANTHER" id="PTHR37984:SF13">
    <property type="entry name" value="RIBONUCLEASE H"/>
    <property type="match status" value="1"/>
</dbReference>
<organism evidence="2 3">
    <name type="scientific">Holothuria leucospilota</name>
    <name type="common">Black long sea cucumber</name>
    <name type="synonym">Mertensiothuria leucospilota</name>
    <dbReference type="NCBI Taxonomy" id="206669"/>
    <lineage>
        <taxon>Eukaryota</taxon>
        <taxon>Metazoa</taxon>
        <taxon>Echinodermata</taxon>
        <taxon>Eleutherozoa</taxon>
        <taxon>Echinozoa</taxon>
        <taxon>Holothuroidea</taxon>
        <taxon>Aspidochirotacea</taxon>
        <taxon>Aspidochirotida</taxon>
        <taxon>Holothuriidae</taxon>
        <taxon>Holothuria</taxon>
    </lineage>
</organism>
<keyword evidence="3" id="KW-1185">Reference proteome</keyword>
<dbReference type="PANTHER" id="PTHR37984">
    <property type="entry name" value="PROTEIN CBG26694"/>
    <property type="match status" value="1"/>
</dbReference>
<reference evidence="2" key="1">
    <citation type="submission" date="2021-10" db="EMBL/GenBank/DDBJ databases">
        <title>Tropical sea cucumber genome reveals ecological adaptation and Cuvierian tubules defense mechanism.</title>
        <authorList>
            <person name="Chen T."/>
        </authorList>
    </citation>
    <scope>NUCLEOTIDE SEQUENCE</scope>
    <source>
        <strain evidence="2">Nanhai2018</strain>
        <tissue evidence="2">Muscle</tissue>
    </source>
</reference>
<comment type="caution">
    <text evidence="2">The sequence shown here is derived from an EMBL/GenBank/DDBJ whole genome shotgun (WGS) entry which is preliminary data.</text>
</comment>
<accession>A0A9Q1CSE4</accession>
<dbReference type="SUPFAM" id="SSF56672">
    <property type="entry name" value="DNA/RNA polymerases"/>
    <property type="match status" value="1"/>
</dbReference>
<dbReference type="AlphaFoldDB" id="A0A9Q1CSE4"/>
<name>A0A9Q1CSE4_HOLLE</name>
<evidence type="ECO:0000313" key="2">
    <source>
        <dbReference type="EMBL" id="KAJ8050033.1"/>
    </source>
</evidence>
<dbReference type="InterPro" id="IPR041577">
    <property type="entry name" value="RT_RNaseH_2"/>
</dbReference>
<dbReference type="InterPro" id="IPR043502">
    <property type="entry name" value="DNA/RNA_pol_sf"/>
</dbReference>
<proteinExistence type="predicted"/>
<protein>
    <recommendedName>
        <fullName evidence="1">Reverse transcriptase/retrotransposon-derived protein RNase H-like domain-containing protein</fullName>
    </recommendedName>
</protein>
<dbReference type="Proteomes" id="UP001152320">
    <property type="component" value="Chromosome 1"/>
</dbReference>